<dbReference type="AlphaFoldDB" id="A0A7J0CBU4"/>
<dbReference type="Proteomes" id="UP000498980">
    <property type="component" value="Unassembled WGS sequence"/>
</dbReference>
<comment type="caution">
    <text evidence="3">The sequence shown here is derived from an EMBL/GenBank/DDBJ whole genome shotgun (WGS) entry which is preliminary data.</text>
</comment>
<dbReference type="Proteomes" id="UP000530403">
    <property type="component" value="Unassembled WGS sequence"/>
</dbReference>
<evidence type="ECO:0000259" key="2">
    <source>
        <dbReference type="Pfam" id="PF08327"/>
    </source>
</evidence>
<evidence type="ECO:0000256" key="1">
    <source>
        <dbReference type="ARBA" id="ARBA00006817"/>
    </source>
</evidence>
<gene>
    <name evidence="4" type="ORF">HEB29_004232</name>
    <name evidence="3" type="ORF">Sfulv_44880</name>
</gene>
<name>A0A7J0CBU4_9ACTN</name>
<evidence type="ECO:0000313" key="6">
    <source>
        <dbReference type="Proteomes" id="UP000530403"/>
    </source>
</evidence>
<keyword evidence="5" id="KW-1185">Reference proteome</keyword>
<protein>
    <submittedName>
        <fullName evidence="3">Activator of HSP90 ATPase</fullName>
    </submittedName>
</protein>
<evidence type="ECO:0000313" key="5">
    <source>
        <dbReference type="Proteomes" id="UP000498980"/>
    </source>
</evidence>
<dbReference type="SUPFAM" id="SSF55961">
    <property type="entry name" value="Bet v1-like"/>
    <property type="match status" value="1"/>
</dbReference>
<proteinExistence type="inferred from homology"/>
<reference evidence="3 5" key="1">
    <citation type="submission" date="2020-05" db="EMBL/GenBank/DDBJ databases">
        <title>Whole genome shotgun sequence of Streptomyces fulvorobeus NBRC 15897.</title>
        <authorList>
            <person name="Komaki H."/>
            <person name="Tamura T."/>
        </authorList>
    </citation>
    <scope>NUCLEOTIDE SEQUENCE [LARGE SCALE GENOMIC DNA]</scope>
    <source>
        <strain evidence="3 5">NBRC 15897</strain>
    </source>
</reference>
<dbReference type="CDD" id="cd07814">
    <property type="entry name" value="SRPBCC_CalC_Aha1-like"/>
    <property type="match status" value="1"/>
</dbReference>
<dbReference type="InterPro" id="IPR023393">
    <property type="entry name" value="START-like_dom_sf"/>
</dbReference>
<accession>A0A7J0CBU4</accession>
<comment type="similarity">
    <text evidence="1">Belongs to the AHA1 family.</text>
</comment>
<dbReference type="InterPro" id="IPR013538">
    <property type="entry name" value="ASHA1/2-like_C"/>
</dbReference>
<feature type="domain" description="Activator of Hsp90 ATPase homologue 1/2-like C-terminal" evidence="2">
    <location>
        <begin position="16"/>
        <end position="146"/>
    </location>
</feature>
<dbReference type="RefSeq" id="WP_173316162.1">
    <property type="nucleotide sequence ID" value="NZ_BAAAUE010000009.1"/>
</dbReference>
<organism evidence="3 5">
    <name type="scientific">Streptomyces fulvorobeus</name>
    <dbReference type="NCBI Taxonomy" id="284028"/>
    <lineage>
        <taxon>Bacteria</taxon>
        <taxon>Bacillati</taxon>
        <taxon>Actinomycetota</taxon>
        <taxon>Actinomycetes</taxon>
        <taxon>Kitasatosporales</taxon>
        <taxon>Streptomycetaceae</taxon>
        <taxon>Streptomyces</taxon>
    </lineage>
</organism>
<dbReference type="EMBL" id="JACCCF010000001">
    <property type="protein sequence ID" value="NYE43221.1"/>
    <property type="molecule type" value="Genomic_DNA"/>
</dbReference>
<evidence type="ECO:0000313" key="4">
    <source>
        <dbReference type="EMBL" id="NYE43221.1"/>
    </source>
</evidence>
<evidence type="ECO:0000313" key="3">
    <source>
        <dbReference type="EMBL" id="GFM99677.1"/>
    </source>
</evidence>
<dbReference type="EMBL" id="BLWC01000001">
    <property type="protein sequence ID" value="GFM99677.1"/>
    <property type="molecule type" value="Genomic_DNA"/>
</dbReference>
<sequence>MDGSVREGIDLTRAFDAPRERVFEAWTTPERFAAWYGGHAAVPLDRVSMDVRPGGAWSLVLVVPGTEMPFHGVYREVVAPQRLVFTLKDGSVADEAEGEIVTATFTGRGRTTEMTFRQRGGNLTPEQYAAAEDGWEACFDTLTTVLATTRGPAPPPDLRSRPAPPR</sequence>
<reference evidence="4 6" key="2">
    <citation type="submission" date="2020-07" db="EMBL/GenBank/DDBJ databases">
        <title>Sequencing the genomes of 1000 actinobacteria strains.</title>
        <authorList>
            <person name="Klenk H.-P."/>
        </authorList>
    </citation>
    <scope>NUCLEOTIDE SEQUENCE [LARGE SCALE GENOMIC DNA]</scope>
    <source>
        <strain evidence="4 6">DSM 41455</strain>
    </source>
</reference>
<dbReference type="Pfam" id="PF08327">
    <property type="entry name" value="AHSA1"/>
    <property type="match status" value="1"/>
</dbReference>
<dbReference type="Gene3D" id="3.30.530.20">
    <property type="match status" value="1"/>
</dbReference>